<evidence type="ECO:0000313" key="1">
    <source>
        <dbReference type="EMBL" id="AAN57830.1"/>
    </source>
</evidence>
<sequence length="33" mass="3958">MFIRSKLRRVDFSGVRRGNKHFLLDKLLITLVK</sequence>
<keyword evidence="2" id="KW-1185">Reference proteome</keyword>
<organism evidence="1 2">
    <name type="scientific">Streptococcus mutans serotype c (strain ATCC 700610 / UA159)</name>
    <dbReference type="NCBI Taxonomy" id="210007"/>
    <lineage>
        <taxon>Bacteria</taxon>
        <taxon>Bacillati</taxon>
        <taxon>Bacillota</taxon>
        <taxon>Bacilli</taxon>
        <taxon>Lactobacillales</taxon>
        <taxon>Streptococcaceae</taxon>
        <taxon>Streptococcus</taxon>
    </lineage>
</organism>
<accession>Q8DWK4</accession>
<dbReference type="EMBL" id="AE014133">
    <property type="protein sequence ID" value="AAN57830.1"/>
    <property type="molecule type" value="Genomic_DNA"/>
</dbReference>
<dbReference type="Proteomes" id="UP000002512">
    <property type="component" value="Chromosome"/>
</dbReference>
<gene>
    <name evidence="1" type="ordered locus">SMU_41</name>
</gene>
<proteinExistence type="predicted"/>
<dbReference type="AlphaFoldDB" id="Q8DWK4"/>
<dbReference type="STRING" id="210007.SMU_41"/>
<name>Q8DWK4_STRMU</name>
<dbReference type="HOGENOM" id="CLU_3384078_0_0_9"/>
<reference evidence="1 2" key="1">
    <citation type="journal article" date="2002" name="Proc. Natl. Acad. Sci. U.S.A.">
        <title>Genome sequence of Streptococcus mutans UA159, a cariogenic dental pathogen.</title>
        <authorList>
            <person name="Ajdic D."/>
            <person name="McShan W.M."/>
            <person name="McLaughlin R.E."/>
            <person name="Savic G."/>
            <person name="Chang J."/>
            <person name="Carson M.B."/>
            <person name="Primeaux C."/>
            <person name="Tian R."/>
            <person name="Kenton S."/>
            <person name="Jia H."/>
            <person name="Lin S."/>
            <person name="Qian Y."/>
            <person name="Li S."/>
            <person name="Zhu H."/>
            <person name="Najar F."/>
            <person name="Lai H."/>
            <person name="White J."/>
            <person name="Roe B.A."/>
            <person name="Ferretti J.J."/>
        </authorList>
    </citation>
    <scope>NUCLEOTIDE SEQUENCE [LARGE SCALE GENOMIC DNA]</scope>
    <source>
        <strain evidence="2">ATCC 700610 / UA159</strain>
    </source>
</reference>
<protein>
    <recommendedName>
        <fullName evidence="3">Transposase</fullName>
    </recommendedName>
</protein>
<dbReference type="KEGG" id="smu:SMU_41"/>
<evidence type="ECO:0000313" key="2">
    <source>
        <dbReference type="Proteomes" id="UP000002512"/>
    </source>
</evidence>
<dbReference type="OrthoDB" id="9900266at2"/>
<evidence type="ECO:0008006" key="3">
    <source>
        <dbReference type="Google" id="ProtNLM"/>
    </source>
</evidence>